<dbReference type="Proteomes" id="UP001610335">
    <property type="component" value="Unassembled WGS sequence"/>
</dbReference>
<comment type="caution">
    <text evidence="1">The sequence shown here is derived from an EMBL/GenBank/DDBJ whole genome shotgun (WGS) entry which is preliminary data.</text>
</comment>
<evidence type="ECO:0008006" key="3">
    <source>
        <dbReference type="Google" id="ProtNLM"/>
    </source>
</evidence>
<name>A0ABR4I4V9_9EURO</name>
<reference evidence="1 2" key="1">
    <citation type="submission" date="2024-07" db="EMBL/GenBank/DDBJ databases">
        <title>Section-level genome sequencing and comparative genomics of Aspergillus sections Usti and Cavernicolus.</title>
        <authorList>
            <consortium name="Lawrence Berkeley National Laboratory"/>
            <person name="Nybo J.L."/>
            <person name="Vesth T.C."/>
            <person name="Theobald S."/>
            <person name="Frisvad J.C."/>
            <person name="Larsen T.O."/>
            <person name="Kjaerboelling I."/>
            <person name="Rothschild-Mancinelli K."/>
            <person name="Lyhne E.K."/>
            <person name="Kogle M.E."/>
            <person name="Barry K."/>
            <person name="Clum A."/>
            <person name="Na H."/>
            <person name="Ledsgaard L."/>
            <person name="Lin J."/>
            <person name="Lipzen A."/>
            <person name="Kuo A."/>
            <person name="Riley R."/>
            <person name="Mondo S."/>
            <person name="LaButti K."/>
            <person name="Haridas S."/>
            <person name="Pangalinan J."/>
            <person name="Salamov A.A."/>
            <person name="Simmons B.A."/>
            <person name="Magnuson J.K."/>
            <person name="Chen J."/>
            <person name="Drula E."/>
            <person name="Henrissat B."/>
            <person name="Wiebenga A."/>
            <person name="Lubbers R.J."/>
            <person name="Gomes A.C."/>
            <person name="Makela M.R."/>
            <person name="Stajich J."/>
            <person name="Grigoriev I.V."/>
            <person name="Mortensen U.H."/>
            <person name="De vries R.P."/>
            <person name="Baker S.E."/>
            <person name="Andersen M.R."/>
        </authorList>
    </citation>
    <scope>NUCLEOTIDE SEQUENCE [LARGE SCALE GENOMIC DNA]</scope>
    <source>
        <strain evidence="1 2">CBS 600.67</strain>
    </source>
</reference>
<gene>
    <name evidence="1" type="ORF">BDW59DRAFT_149209</name>
</gene>
<sequence length="329" mass="37352">MSLLTLPTELLCLLPNYLDNIESFTNAASSCRTLRSAFLATHPSTILHLAAASAPTFFSPHPYFLVAATAKSVSDWAIGNPDRTTLLRKAFYGGIYALYDFCLQHGGLTLDRIRQTHLARFTTINPLSDKIDKMAGKQWLETPNFWTGGVSEAVTLYTDADRAAFQIIIYGELFGTSMDAFLDPVRKELPVSRFDVATRLDYLTYSYEDQRVLRHILKCGRWRRMWAGAIRGFLDEEFTDETAVDEDWRKKMLRDALMMQGLEGMQLVTCKREDVSEGYLEKIRRIRGQIWALEEPPAVQMLGKKGNLRVSEAPDPAGELNVCFWQAWS</sequence>
<organism evidence="1 2">
    <name type="scientific">Aspergillus cavernicola</name>
    <dbReference type="NCBI Taxonomy" id="176166"/>
    <lineage>
        <taxon>Eukaryota</taxon>
        <taxon>Fungi</taxon>
        <taxon>Dikarya</taxon>
        <taxon>Ascomycota</taxon>
        <taxon>Pezizomycotina</taxon>
        <taxon>Eurotiomycetes</taxon>
        <taxon>Eurotiomycetidae</taxon>
        <taxon>Eurotiales</taxon>
        <taxon>Aspergillaceae</taxon>
        <taxon>Aspergillus</taxon>
        <taxon>Aspergillus subgen. Nidulantes</taxon>
    </lineage>
</organism>
<protein>
    <recommendedName>
        <fullName evidence="3">F-box domain-containing protein</fullName>
    </recommendedName>
</protein>
<evidence type="ECO:0000313" key="1">
    <source>
        <dbReference type="EMBL" id="KAL2822803.1"/>
    </source>
</evidence>
<accession>A0ABR4I4V9</accession>
<evidence type="ECO:0000313" key="2">
    <source>
        <dbReference type="Proteomes" id="UP001610335"/>
    </source>
</evidence>
<keyword evidence="2" id="KW-1185">Reference proteome</keyword>
<dbReference type="EMBL" id="JBFXLS010000056">
    <property type="protein sequence ID" value="KAL2822803.1"/>
    <property type="molecule type" value="Genomic_DNA"/>
</dbReference>
<proteinExistence type="predicted"/>